<dbReference type="OrthoDB" id="125347at2759"/>
<name>A0A8J6ESX3_ELECQ</name>
<dbReference type="SMART" id="SM00674">
    <property type="entry name" value="CENPB"/>
    <property type="match status" value="1"/>
</dbReference>
<dbReference type="PANTHER" id="PTHR19303">
    <property type="entry name" value="TRANSPOSON"/>
    <property type="match status" value="1"/>
</dbReference>
<keyword evidence="1" id="KW-0238">DNA-binding</keyword>
<dbReference type="GO" id="GO:0003677">
    <property type="term" value="F:DNA binding"/>
    <property type="evidence" value="ECO:0007669"/>
    <property type="project" value="UniProtKB-KW"/>
</dbReference>
<feature type="domain" description="HTH CENPB-type" evidence="2">
    <location>
        <begin position="75"/>
        <end position="154"/>
    </location>
</feature>
<dbReference type="Gene3D" id="1.10.10.60">
    <property type="entry name" value="Homeodomain-like"/>
    <property type="match status" value="2"/>
</dbReference>
<dbReference type="PANTHER" id="PTHR19303:SF26">
    <property type="entry name" value="TIGGER TRANSPOSABLE ELEMENT-DERIVED PROTEIN 1"/>
    <property type="match status" value="1"/>
</dbReference>
<evidence type="ECO:0000259" key="2">
    <source>
        <dbReference type="PROSITE" id="PS51253"/>
    </source>
</evidence>
<organism evidence="3 4">
    <name type="scientific">Eleutherodactylus coqui</name>
    <name type="common">Puerto Rican coqui</name>
    <dbReference type="NCBI Taxonomy" id="57060"/>
    <lineage>
        <taxon>Eukaryota</taxon>
        <taxon>Metazoa</taxon>
        <taxon>Chordata</taxon>
        <taxon>Craniata</taxon>
        <taxon>Vertebrata</taxon>
        <taxon>Euteleostomi</taxon>
        <taxon>Amphibia</taxon>
        <taxon>Batrachia</taxon>
        <taxon>Anura</taxon>
        <taxon>Neobatrachia</taxon>
        <taxon>Hyloidea</taxon>
        <taxon>Eleutherodactylidae</taxon>
        <taxon>Eleutherodactylinae</taxon>
        <taxon>Eleutherodactylus</taxon>
        <taxon>Eleutherodactylus</taxon>
    </lineage>
</organism>
<protein>
    <recommendedName>
        <fullName evidence="2">HTH CENPB-type domain-containing protein</fullName>
    </recommendedName>
</protein>
<comment type="caution">
    <text evidence="3">The sequence shown here is derived from an EMBL/GenBank/DDBJ whole genome shotgun (WGS) entry which is preliminary data.</text>
</comment>
<gene>
    <name evidence="3" type="ORF">GDO78_004520</name>
</gene>
<evidence type="ECO:0000313" key="3">
    <source>
        <dbReference type="EMBL" id="KAG9474251.1"/>
    </source>
</evidence>
<sequence>MSGAKRKGSGDAGISKKRQAITMQTKADIKRVERGEISDVARSYQMNRSTIGTILKSKDRIMEHVRRSVPMHSTVISKKRGKVIEELENLLSIWMEDCHQKRKPLRLMLIQEKALSLFEDVKTKYGEEAADVTFTASHGWFNRLKARNNLHNIKVTGEAASADTVVAQEFPATLKGVVPRQNMIKIGLNKSRDSTLMSKFGSIDDFINKNPSAELAKTSTTTLQAAKQVPLLPTHSNQSANGHLSVSSCVLCEIHAEPDGICDDVTNM</sequence>
<dbReference type="Pfam" id="PF03221">
    <property type="entry name" value="HTH_Tnp_Tc5"/>
    <property type="match status" value="1"/>
</dbReference>
<evidence type="ECO:0000313" key="4">
    <source>
        <dbReference type="Proteomes" id="UP000770717"/>
    </source>
</evidence>
<dbReference type="GO" id="GO:0005634">
    <property type="term" value="C:nucleus"/>
    <property type="evidence" value="ECO:0007669"/>
    <property type="project" value="TreeGrafter"/>
</dbReference>
<accession>A0A8J6ESX3</accession>
<dbReference type="InterPro" id="IPR050863">
    <property type="entry name" value="CenT-Element_Derived"/>
</dbReference>
<dbReference type="InterPro" id="IPR006600">
    <property type="entry name" value="HTH_CenpB_DNA-bd_dom"/>
</dbReference>
<dbReference type="SUPFAM" id="SSF46689">
    <property type="entry name" value="Homeodomain-like"/>
    <property type="match status" value="2"/>
</dbReference>
<evidence type="ECO:0000256" key="1">
    <source>
        <dbReference type="ARBA" id="ARBA00023125"/>
    </source>
</evidence>
<dbReference type="Proteomes" id="UP000770717">
    <property type="component" value="Unassembled WGS sequence"/>
</dbReference>
<proteinExistence type="predicted"/>
<dbReference type="InterPro" id="IPR009057">
    <property type="entry name" value="Homeodomain-like_sf"/>
</dbReference>
<dbReference type="AlphaFoldDB" id="A0A8J6ESX3"/>
<reference evidence="3" key="1">
    <citation type="thesis" date="2020" institute="ProQuest LLC" country="789 East Eisenhower Parkway, Ann Arbor, MI, USA">
        <title>Comparative Genomics and Chromosome Evolution.</title>
        <authorList>
            <person name="Mudd A.B."/>
        </authorList>
    </citation>
    <scope>NUCLEOTIDE SEQUENCE</scope>
    <source>
        <strain evidence="3">HN-11 Male</strain>
        <tissue evidence="3">Kidney and liver</tissue>
    </source>
</reference>
<keyword evidence="4" id="KW-1185">Reference proteome</keyword>
<dbReference type="EMBL" id="WNTK01000013">
    <property type="protein sequence ID" value="KAG9474251.1"/>
    <property type="molecule type" value="Genomic_DNA"/>
</dbReference>
<dbReference type="PROSITE" id="PS51253">
    <property type="entry name" value="HTH_CENPB"/>
    <property type="match status" value="1"/>
</dbReference>